<organism evidence="2 3">
    <name type="scientific">Candidatus Gallimonas intestinigallinarum</name>
    <dbReference type="NCBI Taxonomy" id="2838604"/>
    <lineage>
        <taxon>Bacteria</taxon>
        <taxon>Bacillati</taxon>
        <taxon>Bacillota</taxon>
        <taxon>Clostridia</taxon>
        <taxon>Candidatus Gallimonas</taxon>
    </lineage>
</organism>
<feature type="compositionally biased region" description="Acidic residues" evidence="1">
    <location>
        <begin position="76"/>
        <end position="135"/>
    </location>
</feature>
<evidence type="ECO:0000256" key="1">
    <source>
        <dbReference type="SAM" id="MobiDB-lite"/>
    </source>
</evidence>
<proteinExistence type="predicted"/>
<feature type="region of interest" description="Disordered" evidence="1">
    <location>
        <begin position="73"/>
        <end position="161"/>
    </location>
</feature>
<sequence length="161" mass="18856">MVRYMKCPRCELNYIDAEKQEYCDVCLKEMKGIHTDIDDDEDETEVETELCPVCGENMIRPGEKMCEECRKKAEYEDAEPDPDEDDEWREYLDDDTDAELDSEMGEIGEELEEEFGDDEEEEEYTDSSDDDEDLDYVTGDEIYSLGDDEDDEDDENSDDDF</sequence>
<name>A0A9D2IVI1_9FIRM</name>
<evidence type="ECO:0000313" key="2">
    <source>
        <dbReference type="EMBL" id="HIZ24659.1"/>
    </source>
</evidence>
<dbReference type="EMBL" id="DXBS01000082">
    <property type="protein sequence ID" value="HIZ24659.1"/>
    <property type="molecule type" value="Genomic_DNA"/>
</dbReference>
<reference evidence="2" key="1">
    <citation type="journal article" date="2021" name="PeerJ">
        <title>Extensive microbial diversity within the chicken gut microbiome revealed by metagenomics and culture.</title>
        <authorList>
            <person name="Gilroy R."/>
            <person name="Ravi A."/>
            <person name="Getino M."/>
            <person name="Pursley I."/>
            <person name="Horton D.L."/>
            <person name="Alikhan N.F."/>
            <person name="Baker D."/>
            <person name="Gharbi K."/>
            <person name="Hall N."/>
            <person name="Watson M."/>
            <person name="Adriaenssens E.M."/>
            <person name="Foster-Nyarko E."/>
            <person name="Jarju S."/>
            <person name="Secka A."/>
            <person name="Antonio M."/>
            <person name="Oren A."/>
            <person name="Chaudhuri R.R."/>
            <person name="La Ragione R."/>
            <person name="Hildebrand F."/>
            <person name="Pallen M.J."/>
        </authorList>
    </citation>
    <scope>NUCLEOTIDE SEQUENCE</scope>
    <source>
        <strain evidence="2">CHK33-5263</strain>
    </source>
</reference>
<accession>A0A9D2IVI1</accession>
<evidence type="ECO:0000313" key="3">
    <source>
        <dbReference type="Proteomes" id="UP000824044"/>
    </source>
</evidence>
<feature type="compositionally biased region" description="Acidic residues" evidence="1">
    <location>
        <begin position="146"/>
        <end position="161"/>
    </location>
</feature>
<dbReference type="AlphaFoldDB" id="A0A9D2IVI1"/>
<dbReference type="Proteomes" id="UP000824044">
    <property type="component" value="Unassembled WGS sequence"/>
</dbReference>
<comment type="caution">
    <text evidence="2">The sequence shown here is derived from an EMBL/GenBank/DDBJ whole genome shotgun (WGS) entry which is preliminary data.</text>
</comment>
<protein>
    <submittedName>
        <fullName evidence="2">Uncharacterized protein</fullName>
    </submittedName>
</protein>
<reference evidence="2" key="2">
    <citation type="submission" date="2021-04" db="EMBL/GenBank/DDBJ databases">
        <authorList>
            <person name="Gilroy R."/>
        </authorList>
    </citation>
    <scope>NUCLEOTIDE SEQUENCE</scope>
    <source>
        <strain evidence="2">CHK33-5263</strain>
    </source>
</reference>
<gene>
    <name evidence="2" type="ORF">H9812_04195</name>
</gene>